<organism evidence="1">
    <name type="scientific">marine sediment metagenome</name>
    <dbReference type="NCBI Taxonomy" id="412755"/>
    <lineage>
        <taxon>unclassified sequences</taxon>
        <taxon>metagenomes</taxon>
        <taxon>ecological metagenomes</taxon>
    </lineage>
</organism>
<evidence type="ECO:0000313" key="1">
    <source>
        <dbReference type="EMBL" id="KKN89957.1"/>
    </source>
</evidence>
<name>A0A0F9UR37_9ZZZZ</name>
<gene>
    <name evidence="1" type="ORF">LCGC14_0233350</name>
</gene>
<proteinExistence type="predicted"/>
<accession>A0A0F9UR37</accession>
<comment type="caution">
    <text evidence="1">The sequence shown here is derived from an EMBL/GenBank/DDBJ whole genome shotgun (WGS) entry which is preliminary data.</text>
</comment>
<reference evidence="1" key="1">
    <citation type="journal article" date="2015" name="Nature">
        <title>Complex archaea that bridge the gap between prokaryotes and eukaryotes.</title>
        <authorList>
            <person name="Spang A."/>
            <person name="Saw J.H."/>
            <person name="Jorgensen S.L."/>
            <person name="Zaremba-Niedzwiedzka K."/>
            <person name="Martijn J."/>
            <person name="Lind A.E."/>
            <person name="van Eijk R."/>
            <person name="Schleper C."/>
            <person name="Guy L."/>
            <person name="Ettema T.J."/>
        </authorList>
    </citation>
    <scope>NUCLEOTIDE SEQUENCE</scope>
</reference>
<dbReference type="EMBL" id="LAZR01000114">
    <property type="protein sequence ID" value="KKN89957.1"/>
    <property type="molecule type" value="Genomic_DNA"/>
</dbReference>
<dbReference type="AlphaFoldDB" id="A0A0F9UR37"/>
<sequence>MMTQDNQLASEYIHYVPAEKVGIYKQMIKCG</sequence>
<protein>
    <submittedName>
        <fullName evidence="1">Uncharacterized protein</fullName>
    </submittedName>
</protein>